<dbReference type="EMBL" id="CP003493">
    <property type="protein sequence ID" value="AFV90990.1"/>
    <property type="molecule type" value="Genomic_DNA"/>
</dbReference>
<dbReference type="PATRIC" id="fig|1171373.8.peg.3178"/>
<evidence type="ECO:0000259" key="6">
    <source>
        <dbReference type="SMART" id="SM00650"/>
    </source>
</evidence>
<evidence type="ECO:0000256" key="1">
    <source>
        <dbReference type="ARBA" id="ARBA00022603"/>
    </source>
</evidence>
<dbReference type="InterPro" id="IPR023165">
    <property type="entry name" value="rRNA_Ade_diMease-like_C"/>
</dbReference>
<dbReference type="PANTHER" id="PTHR11727">
    <property type="entry name" value="DIMETHYLADENOSINE TRANSFERASE"/>
    <property type="match status" value="1"/>
</dbReference>
<feature type="binding site" evidence="5">
    <location>
        <position position="16"/>
    </location>
    <ligand>
        <name>S-adenosyl-L-methionine</name>
        <dbReference type="ChEBI" id="CHEBI:59789"/>
    </ligand>
</feature>
<feature type="binding site" evidence="5">
    <location>
        <position position="99"/>
    </location>
    <ligand>
        <name>S-adenosyl-L-methionine</name>
        <dbReference type="ChEBI" id="CHEBI:59789"/>
    </ligand>
</feature>
<dbReference type="GO" id="GO:0003723">
    <property type="term" value="F:RNA binding"/>
    <property type="evidence" value="ECO:0007669"/>
    <property type="project" value="UniProtKB-UniRule"/>
</dbReference>
<evidence type="ECO:0000313" key="7">
    <source>
        <dbReference type="EMBL" id="AFV90990.1"/>
    </source>
</evidence>
<proteinExistence type="inferred from homology"/>
<dbReference type="AlphaFoldDB" id="K7SP41"/>
<dbReference type="GO" id="GO:0052908">
    <property type="term" value="F:16S rRNA (adenine(1518)-N(6)/adenine(1519)-N(6))-dimethyltransferase activity"/>
    <property type="evidence" value="ECO:0007669"/>
    <property type="project" value="UniProtKB-EC"/>
</dbReference>
<dbReference type="GO" id="GO:0005829">
    <property type="term" value="C:cytosol"/>
    <property type="evidence" value="ECO:0007669"/>
    <property type="project" value="TreeGrafter"/>
</dbReference>
<feature type="domain" description="Ribosomal RNA adenine methylase transferase N-terminal" evidence="6">
    <location>
        <begin position="21"/>
        <end position="180"/>
    </location>
</feature>
<sequence length="273" mass="30466">MPTYRGGRHEHGQNFLIDTATIQRIVDLASSTSGPIVEIGPGGGALTIPLAGLDRPLTAVEIDRRAVGRLCRRLPSVHLVNADFLTWQLPERPHVIVGNLPYSLTTAVLRKLLHDPHWSAAILLMQWEVARRRAGVGGASMMTAQWWPWIDFELIARVPRHAFRPAPAVDGGLLMMRRRDEPLVAWSDRADYRQFVHDCFTGRGNGIAQIVERGLPARSWAGFARRLRRTGLRPSALPKDLSADQWASLFTLSATHGWRAHRGAPARRRGSRT</sequence>
<feature type="binding site" evidence="5">
    <location>
        <position position="14"/>
    </location>
    <ligand>
        <name>S-adenosyl-L-methionine</name>
        <dbReference type="ChEBI" id="CHEBI:59789"/>
    </ligand>
</feature>
<dbReference type="Gene3D" id="1.10.8.100">
    <property type="entry name" value="Ribosomal RNA adenine dimethylase-like, domain 2"/>
    <property type="match status" value="1"/>
</dbReference>
<dbReference type="InterPro" id="IPR020596">
    <property type="entry name" value="rRNA_Ade_Mease_Trfase_CS"/>
</dbReference>
<dbReference type="STRING" id="1171373.PACID_32300"/>
<keyword evidence="3 5" id="KW-0949">S-adenosyl-L-methionine</keyword>
<keyword evidence="1 5" id="KW-0489">Methyltransferase</keyword>
<dbReference type="eggNOG" id="COG0030">
    <property type="taxonomic scope" value="Bacteria"/>
</dbReference>
<dbReference type="Pfam" id="PF00398">
    <property type="entry name" value="RrnaAD"/>
    <property type="match status" value="1"/>
</dbReference>
<dbReference type="HOGENOM" id="CLU_041220_3_1_11"/>
<dbReference type="InterPro" id="IPR001737">
    <property type="entry name" value="KsgA/Erm"/>
</dbReference>
<dbReference type="PROSITE" id="PS01131">
    <property type="entry name" value="RRNA_A_DIMETH"/>
    <property type="match status" value="1"/>
</dbReference>
<organism evidence="7 8">
    <name type="scientific">Acidipropionibacterium acidipropionici (strain ATCC 4875 / DSM 20272 / JCM 6432 / NBRC 12425 / NCIMB 8070 / 4)</name>
    <name type="common">Propionibacterium acidipropionici</name>
    <dbReference type="NCBI Taxonomy" id="1171373"/>
    <lineage>
        <taxon>Bacteria</taxon>
        <taxon>Bacillati</taxon>
        <taxon>Actinomycetota</taxon>
        <taxon>Actinomycetes</taxon>
        <taxon>Propionibacteriales</taxon>
        <taxon>Propionibacteriaceae</taxon>
        <taxon>Acidipropionibacterium</taxon>
    </lineage>
</organism>
<evidence type="ECO:0000256" key="5">
    <source>
        <dbReference type="PROSITE-ProRule" id="PRU01026"/>
    </source>
</evidence>
<reference evidence="7 8" key="1">
    <citation type="journal article" date="2012" name="BMC Genomics">
        <title>The genome sequence of Propionibacterium acidipropionici provides insights into its biotechnological and industrial potential.</title>
        <authorList>
            <person name="Parizzi L.P."/>
            <person name="Grassi M.C."/>
            <person name="Llerena L.A."/>
            <person name="Carazzolle M.F."/>
            <person name="Queiroz V.L."/>
            <person name="Lunardi I."/>
            <person name="Zeidler A.F."/>
            <person name="Teixeira P.J."/>
            <person name="Mieczkowski P."/>
            <person name="Rincones J."/>
            <person name="Pereira G.A."/>
        </authorList>
    </citation>
    <scope>NUCLEOTIDE SEQUENCE [LARGE SCALE GENOMIC DNA]</scope>
    <source>
        <strain evidence="8">ATCC 4875 / DSM 20272 / JCM 6432 / NBRC 12425 / NCIMB 8070</strain>
    </source>
</reference>
<feature type="binding site" evidence="5">
    <location>
        <position position="83"/>
    </location>
    <ligand>
        <name>S-adenosyl-L-methionine</name>
        <dbReference type="ChEBI" id="CHEBI:59789"/>
    </ligand>
</feature>
<dbReference type="Gene3D" id="3.40.50.150">
    <property type="entry name" value="Vaccinia Virus protein VP39"/>
    <property type="match status" value="1"/>
</dbReference>
<dbReference type="SMART" id="SM00650">
    <property type="entry name" value="rADc"/>
    <property type="match status" value="1"/>
</dbReference>
<keyword evidence="2 5" id="KW-0808">Transferase</keyword>
<dbReference type="Proteomes" id="UP000000214">
    <property type="component" value="Chromosome"/>
</dbReference>
<keyword evidence="4 5" id="KW-0694">RNA-binding</keyword>
<dbReference type="CDD" id="cd02440">
    <property type="entry name" value="AdoMet_MTases"/>
    <property type="match status" value="1"/>
</dbReference>
<comment type="similarity">
    <text evidence="5">Belongs to the class I-like SAM-binding methyltransferase superfamily. rRNA adenine N(6)-methyltransferase family.</text>
</comment>
<dbReference type="KEGG" id="pbo:PACID_32300"/>
<dbReference type="EC" id="2.1.1.182" evidence="7"/>
<dbReference type="PANTHER" id="PTHR11727:SF7">
    <property type="entry name" value="DIMETHYLADENOSINE TRANSFERASE-RELATED"/>
    <property type="match status" value="1"/>
</dbReference>
<dbReference type="NCBIfam" id="NF000499">
    <property type="entry name" value="Erm23S_rRNA_broad"/>
    <property type="match status" value="1"/>
</dbReference>
<evidence type="ECO:0000256" key="2">
    <source>
        <dbReference type="ARBA" id="ARBA00022679"/>
    </source>
</evidence>
<evidence type="ECO:0000313" key="8">
    <source>
        <dbReference type="Proteomes" id="UP000000214"/>
    </source>
</evidence>
<evidence type="ECO:0000256" key="3">
    <source>
        <dbReference type="ARBA" id="ARBA00022691"/>
    </source>
</evidence>
<feature type="binding site" evidence="5">
    <location>
        <position position="61"/>
    </location>
    <ligand>
        <name>S-adenosyl-L-methionine</name>
        <dbReference type="ChEBI" id="CHEBI:59789"/>
    </ligand>
</feature>
<gene>
    <name evidence="7" type="ordered locus">PACID_32300</name>
</gene>
<name>K7SP41_ACIA4</name>
<dbReference type="SUPFAM" id="SSF53335">
    <property type="entry name" value="S-adenosyl-L-methionine-dependent methyltransferases"/>
    <property type="match status" value="1"/>
</dbReference>
<dbReference type="InterPro" id="IPR029063">
    <property type="entry name" value="SAM-dependent_MTases_sf"/>
</dbReference>
<dbReference type="PROSITE" id="PS51689">
    <property type="entry name" value="SAM_RNA_A_N6_MT"/>
    <property type="match status" value="1"/>
</dbReference>
<evidence type="ECO:0000256" key="4">
    <source>
        <dbReference type="ARBA" id="ARBA00022884"/>
    </source>
</evidence>
<dbReference type="RefSeq" id="WP_015071884.1">
    <property type="nucleotide sequence ID" value="NC_019395.1"/>
</dbReference>
<feature type="binding site" evidence="5">
    <location>
        <position position="40"/>
    </location>
    <ligand>
        <name>S-adenosyl-L-methionine</name>
        <dbReference type="ChEBI" id="CHEBI:59789"/>
    </ligand>
</feature>
<dbReference type="InterPro" id="IPR020598">
    <property type="entry name" value="rRNA_Ade_methylase_Trfase_N"/>
</dbReference>
<accession>K7SP41</accession>
<protein>
    <submittedName>
        <fullName evidence="7">23S ribosomal RNA methyltransferase ErmML</fullName>
        <ecNumber evidence="7">2.1.1.182</ecNumber>
    </submittedName>
</protein>